<sequence>MKLSVLFNVIYDDSIICKEKRYARKKLAGFTERYKRLYYELRNMPSWKRVIKKKCYPKILILASC</sequence>
<protein>
    <submittedName>
        <fullName evidence="1">Uncharacterized protein</fullName>
    </submittedName>
</protein>
<reference evidence="1 2" key="1">
    <citation type="submission" date="2017-02" db="EMBL/GenBank/DDBJ databases">
        <title>Vagococcus cremeus sp. nov., isolated from the small intestine of a marten, Martes flavigula.</title>
        <authorList>
            <person name="Tak E.J."/>
            <person name="Bae J.-W."/>
        </authorList>
    </citation>
    <scope>NUCLEOTIDE SEQUENCE [LARGE SCALE GENOMIC DNA]</scope>
    <source>
        <strain evidence="1 2">D7T301</strain>
    </source>
</reference>
<comment type="caution">
    <text evidence="1">The sequence shown here is derived from an EMBL/GenBank/DDBJ whole genome shotgun (WGS) entry which is preliminary data.</text>
</comment>
<accession>A0A1V4DJD7</accession>
<evidence type="ECO:0000313" key="1">
    <source>
        <dbReference type="EMBL" id="OPF88426.1"/>
    </source>
</evidence>
<dbReference type="EMBL" id="MVAB01000001">
    <property type="protein sequence ID" value="OPF88426.1"/>
    <property type="molecule type" value="Genomic_DNA"/>
</dbReference>
<organism evidence="1 2">
    <name type="scientific">Vagococcus martis</name>
    <dbReference type="NCBI Taxonomy" id="1768210"/>
    <lineage>
        <taxon>Bacteria</taxon>
        <taxon>Bacillati</taxon>
        <taxon>Bacillota</taxon>
        <taxon>Bacilli</taxon>
        <taxon>Lactobacillales</taxon>
        <taxon>Enterococcaceae</taxon>
        <taxon>Vagococcus</taxon>
    </lineage>
</organism>
<proteinExistence type="predicted"/>
<name>A0A1V4DJD7_9ENTE</name>
<keyword evidence="2" id="KW-1185">Reference proteome</keyword>
<gene>
    <name evidence="1" type="ORF">BW731_09685</name>
</gene>
<dbReference type="AlphaFoldDB" id="A0A1V4DJD7"/>
<dbReference type="Proteomes" id="UP000189970">
    <property type="component" value="Unassembled WGS sequence"/>
</dbReference>
<evidence type="ECO:0000313" key="2">
    <source>
        <dbReference type="Proteomes" id="UP000189970"/>
    </source>
</evidence>